<accession>E6LQE0</accession>
<evidence type="ECO:0000313" key="1">
    <source>
        <dbReference type="EMBL" id="EFU75964.1"/>
    </source>
</evidence>
<organism evidence="1 2">
    <name type="scientific">Lachnoanaerobaculum saburreum DSM 3986</name>
    <dbReference type="NCBI Taxonomy" id="887325"/>
    <lineage>
        <taxon>Bacteria</taxon>
        <taxon>Bacillati</taxon>
        <taxon>Bacillota</taxon>
        <taxon>Clostridia</taxon>
        <taxon>Lachnospirales</taxon>
        <taxon>Lachnospiraceae</taxon>
        <taxon>Lachnoanaerobaculum</taxon>
    </lineage>
</organism>
<name>E6LQE0_9FIRM</name>
<dbReference type="AlphaFoldDB" id="E6LQE0"/>
<protein>
    <submittedName>
        <fullName evidence="1">Uncharacterized protein</fullName>
    </submittedName>
</protein>
<sequence length="172" mass="21091">MRVREDTKIMGVLASLFRKGEYPTEKDLDIIIDIFTKMKFYSSSKEKDKLSTGESFSISFINDHWKRKWDDDDYQWDSFDYNDNIIIYFYPKPKESHEYYIPSMGETVPSYIIFEDISGRERLLLEFFRRYFKLFPEDVFMEEYFYTKDDIDKLYAKLPWNELWAYEDPKTF</sequence>
<dbReference type="EMBL" id="AEPW01000083">
    <property type="protein sequence ID" value="EFU75964.1"/>
    <property type="molecule type" value="Genomic_DNA"/>
</dbReference>
<dbReference type="HOGENOM" id="CLU_1720027_0_0_9"/>
<reference evidence="1 2" key="1">
    <citation type="submission" date="2010-12" db="EMBL/GenBank/DDBJ databases">
        <authorList>
            <person name="Muzny D."/>
            <person name="Qin X."/>
            <person name="Deng J."/>
            <person name="Jiang H."/>
            <person name="Liu Y."/>
            <person name="Qu J."/>
            <person name="Song X.-Z."/>
            <person name="Zhang L."/>
            <person name="Thornton R."/>
            <person name="Coyle M."/>
            <person name="Francisco L."/>
            <person name="Jackson L."/>
            <person name="Javaid M."/>
            <person name="Korchina V."/>
            <person name="Kovar C."/>
            <person name="Mata R."/>
            <person name="Mathew T."/>
            <person name="Ngo R."/>
            <person name="Nguyen L."/>
            <person name="Nguyen N."/>
            <person name="Okwuonu G."/>
            <person name="Ongeri F."/>
            <person name="Pham C."/>
            <person name="Simmons D."/>
            <person name="Wilczek-Boney K."/>
            <person name="Hale W."/>
            <person name="Jakkamsetti A."/>
            <person name="Pham P."/>
            <person name="Ruth R."/>
            <person name="San Lucas F."/>
            <person name="Warren J."/>
            <person name="Zhang J."/>
            <person name="Zhao Z."/>
            <person name="Zhou C."/>
            <person name="Zhu D."/>
            <person name="Lee S."/>
            <person name="Bess C."/>
            <person name="Blankenburg K."/>
            <person name="Forbes L."/>
            <person name="Fu Q."/>
            <person name="Gubbala S."/>
            <person name="Hirani K."/>
            <person name="Jayaseelan J.C."/>
            <person name="Lara F."/>
            <person name="Munidasa M."/>
            <person name="Palculict T."/>
            <person name="Patil S."/>
            <person name="Pu L.-L."/>
            <person name="Saada N."/>
            <person name="Tang L."/>
            <person name="Weissenberger G."/>
            <person name="Zhu Y."/>
            <person name="Hemphill L."/>
            <person name="Shang Y."/>
            <person name="Youmans B."/>
            <person name="Ayvaz T."/>
            <person name="Ross M."/>
            <person name="Santibanez J."/>
            <person name="Aqrawi P."/>
            <person name="Gross S."/>
            <person name="Joshi V."/>
            <person name="Fowler G."/>
            <person name="Nazareth L."/>
            <person name="Reid J."/>
            <person name="Worley K."/>
            <person name="Petrosino J."/>
            <person name="Highlander S."/>
            <person name="Gibbs R."/>
        </authorList>
    </citation>
    <scope>NUCLEOTIDE SEQUENCE [LARGE SCALE GENOMIC DNA]</scope>
    <source>
        <strain evidence="1 2">DSM 3986</strain>
    </source>
</reference>
<dbReference type="eggNOG" id="ENOG5033RPU">
    <property type="taxonomic scope" value="Bacteria"/>
</dbReference>
<comment type="caution">
    <text evidence="1">The sequence shown here is derived from an EMBL/GenBank/DDBJ whole genome shotgun (WGS) entry which is preliminary data.</text>
</comment>
<evidence type="ECO:0000313" key="2">
    <source>
        <dbReference type="Proteomes" id="UP000003434"/>
    </source>
</evidence>
<proteinExistence type="predicted"/>
<gene>
    <name evidence="1" type="ORF">HMPREF0381_2175</name>
</gene>
<dbReference type="Proteomes" id="UP000003434">
    <property type="component" value="Unassembled WGS sequence"/>
</dbReference>